<reference evidence="2" key="1">
    <citation type="submission" date="2021-05" db="EMBL/GenBank/DDBJ databases">
        <title>Genome of Sphingobium sp. strain.</title>
        <authorList>
            <person name="Fan R."/>
        </authorList>
    </citation>
    <scope>NUCLEOTIDE SEQUENCE</scope>
    <source>
        <strain evidence="2">H33</strain>
    </source>
</reference>
<comment type="caution">
    <text evidence="2">The sequence shown here is derived from an EMBL/GenBank/DDBJ whole genome shotgun (WGS) entry which is preliminary data.</text>
</comment>
<dbReference type="Gene3D" id="2.60.120.10">
    <property type="entry name" value="Jelly Rolls"/>
    <property type="match status" value="1"/>
</dbReference>
<keyword evidence="3" id="KW-1185">Reference proteome</keyword>
<sequence length="168" mass="18392">MIADPGESFHSDSIALPWAENWADDPCIQLKLLMVDVEGGRYAVRMRFQAGLQVAPHKHTGEVHAYTFSGRWTYLDYVDGPPNVAGSYLFEPPGTTHTLKVADDAGEWTEVLFILYGAMLHLDDTGAVIGVTDAQSVLTEYSRRLAEQQAPIPASLPVGGRMAYRALA</sequence>
<gene>
    <name evidence="2" type="ORF">KK488_08465</name>
</gene>
<evidence type="ECO:0000313" key="3">
    <source>
        <dbReference type="Proteomes" id="UP001138757"/>
    </source>
</evidence>
<feature type="domain" description="ChrR-like cupin" evidence="1">
    <location>
        <begin position="15"/>
        <end position="107"/>
    </location>
</feature>
<organism evidence="2 3">
    <name type="scientific">Sphingobium nicotianae</name>
    <dbReference type="NCBI Taxonomy" id="2782607"/>
    <lineage>
        <taxon>Bacteria</taxon>
        <taxon>Pseudomonadati</taxon>
        <taxon>Pseudomonadota</taxon>
        <taxon>Alphaproteobacteria</taxon>
        <taxon>Sphingomonadales</taxon>
        <taxon>Sphingomonadaceae</taxon>
        <taxon>Sphingobium</taxon>
    </lineage>
</organism>
<dbReference type="InterPro" id="IPR011051">
    <property type="entry name" value="RmlC_Cupin_sf"/>
</dbReference>
<evidence type="ECO:0000313" key="2">
    <source>
        <dbReference type="EMBL" id="MBT2186977.1"/>
    </source>
</evidence>
<dbReference type="GO" id="GO:0051213">
    <property type="term" value="F:dioxygenase activity"/>
    <property type="evidence" value="ECO:0007669"/>
    <property type="project" value="UniProtKB-KW"/>
</dbReference>
<keyword evidence="2" id="KW-0560">Oxidoreductase</keyword>
<dbReference type="Pfam" id="PF12973">
    <property type="entry name" value="Cupin_7"/>
    <property type="match status" value="1"/>
</dbReference>
<dbReference type="InterPro" id="IPR025979">
    <property type="entry name" value="ChrR-like_cupin_dom"/>
</dbReference>
<keyword evidence="2" id="KW-0223">Dioxygenase</keyword>
<dbReference type="AlphaFoldDB" id="A0A9X1DBG8"/>
<dbReference type="Proteomes" id="UP001138757">
    <property type="component" value="Unassembled WGS sequence"/>
</dbReference>
<dbReference type="EMBL" id="JAHGAW010000005">
    <property type="protein sequence ID" value="MBT2186977.1"/>
    <property type="molecule type" value="Genomic_DNA"/>
</dbReference>
<dbReference type="InterPro" id="IPR014710">
    <property type="entry name" value="RmlC-like_jellyroll"/>
</dbReference>
<protein>
    <submittedName>
        <fullName evidence="2">2,4'-dihydroxyacetophenone dioxygenase family protein</fullName>
    </submittedName>
</protein>
<accession>A0A9X1DBG8</accession>
<dbReference type="SUPFAM" id="SSF51182">
    <property type="entry name" value="RmlC-like cupins"/>
    <property type="match status" value="1"/>
</dbReference>
<evidence type="ECO:0000259" key="1">
    <source>
        <dbReference type="Pfam" id="PF12973"/>
    </source>
</evidence>
<name>A0A9X1DBG8_9SPHN</name>
<dbReference type="CDD" id="cd20302">
    <property type="entry name" value="cupin_DAD"/>
    <property type="match status" value="1"/>
</dbReference>
<dbReference type="RefSeq" id="WP_214622733.1">
    <property type="nucleotide sequence ID" value="NZ_JAHGAW010000005.1"/>
</dbReference>
<proteinExistence type="predicted"/>